<keyword evidence="2" id="KW-1185">Reference proteome</keyword>
<evidence type="ECO:0000313" key="2">
    <source>
        <dbReference type="Proteomes" id="UP001370490"/>
    </source>
</evidence>
<reference evidence="1 2" key="1">
    <citation type="submission" date="2023-12" db="EMBL/GenBank/DDBJ databases">
        <title>A high-quality genome assembly for Dillenia turbinata (Dilleniales).</title>
        <authorList>
            <person name="Chanderbali A."/>
        </authorList>
    </citation>
    <scope>NUCLEOTIDE SEQUENCE [LARGE SCALE GENOMIC DNA]</scope>
    <source>
        <strain evidence="1">LSX21</strain>
        <tissue evidence="1">Leaf</tissue>
    </source>
</reference>
<proteinExistence type="predicted"/>
<accession>A0AAN8UUV6</accession>
<sequence length="63" mass="7382">MAMRRAVEAEMEMKNLKLFMENKSIMEENEKLRKKAILLHQENQALLSQLKIKNSQFSSSKQG</sequence>
<dbReference type="Proteomes" id="UP001370490">
    <property type="component" value="Unassembled WGS sequence"/>
</dbReference>
<dbReference type="EMBL" id="JBAMMX010000022">
    <property type="protein sequence ID" value="KAK6918501.1"/>
    <property type="molecule type" value="Genomic_DNA"/>
</dbReference>
<dbReference type="AlphaFoldDB" id="A0AAN8UUV6"/>
<name>A0AAN8UUV6_9MAGN</name>
<dbReference type="PANTHER" id="PTHR33601:SF22">
    <property type="entry name" value="PROTEIN LITTLE ZIPPER 1"/>
    <property type="match status" value="1"/>
</dbReference>
<dbReference type="PANTHER" id="PTHR33601">
    <property type="entry name" value="PROTEIN LITTLE ZIPPER 4"/>
    <property type="match status" value="1"/>
</dbReference>
<evidence type="ECO:0000313" key="1">
    <source>
        <dbReference type="EMBL" id="KAK6918501.1"/>
    </source>
</evidence>
<gene>
    <name evidence="1" type="ORF">RJ641_016923</name>
</gene>
<comment type="caution">
    <text evidence="1">The sequence shown here is derived from an EMBL/GenBank/DDBJ whole genome shotgun (WGS) entry which is preliminary data.</text>
</comment>
<dbReference type="InterPro" id="IPR039312">
    <property type="entry name" value="ZPR"/>
</dbReference>
<protein>
    <submittedName>
        <fullName evidence="1">Uncharacterized protein</fullName>
    </submittedName>
</protein>
<organism evidence="1 2">
    <name type="scientific">Dillenia turbinata</name>
    <dbReference type="NCBI Taxonomy" id="194707"/>
    <lineage>
        <taxon>Eukaryota</taxon>
        <taxon>Viridiplantae</taxon>
        <taxon>Streptophyta</taxon>
        <taxon>Embryophyta</taxon>
        <taxon>Tracheophyta</taxon>
        <taxon>Spermatophyta</taxon>
        <taxon>Magnoliopsida</taxon>
        <taxon>eudicotyledons</taxon>
        <taxon>Gunneridae</taxon>
        <taxon>Pentapetalae</taxon>
        <taxon>Dilleniales</taxon>
        <taxon>Dilleniaceae</taxon>
        <taxon>Dillenia</taxon>
    </lineage>
</organism>